<proteinExistence type="inferred from homology"/>
<keyword evidence="11" id="KW-1185">Reference proteome</keyword>
<name>A0AAN8JQT4_PATCE</name>
<evidence type="ECO:0000313" key="11">
    <source>
        <dbReference type="Proteomes" id="UP001347796"/>
    </source>
</evidence>
<evidence type="ECO:0000256" key="3">
    <source>
        <dbReference type="ARBA" id="ARBA00022670"/>
    </source>
</evidence>
<dbReference type="CDD" id="cd04702">
    <property type="entry name" value="ASRGL1_like"/>
    <property type="match status" value="1"/>
</dbReference>
<evidence type="ECO:0000256" key="5">
    <source>
        <dbReference type="ARBA" id="ARBA00022813"/>
    </source>
</evidence>
<keyword evidence="4" id="KW-0378">Hydrolase</keyword>
<dbReference type="GO" id="GO:0004067">
    <property type="term" value="F:asparaginase activity"/>
    <property type="evidence" value="ECO:0007669"/>
    <property type="project" value="UniProtKB-EC"/>
</dbReference>
<evidence type="ECO:0000256" key="1">
    <source>
        <dbReference type="ARBA" id="ARBA00000306"/>
    </source>
</evidence>
<feature type="binding site" evidence="8">
    <location>
        <begin position="231"/>
        <end position="234"/>
    </location>
    <ligand>
        <name>substrate</name>
    </ligand>
</feature>
<dbReference type="AlphaFoldDB" id="A0AAN8JQT4"/>
<evidence type="ECO:0000256" key="7">
    <source>
        <dbReference type="PIRSR" id="PIRSR600246-1"/>
    </source>
</evidence>
<reference evidence="10 11" key="1">
    <citation type="submission" date="2024-01" db="EMBL/GenBank/DDBJ databases">
        <title>The genome of the rayed Mediterranean limpet Patella caerulea (Linnaeus, 1758).</title>
        <authorList>
            <person name="Anh-Thu Weber A."/>
            <person name="Halstead-Nussloch G."/>
        </authorList>
    </citation>
    <scope>NUCLEOTIDE SEQUENCE [LARGE SCALE GENOMIC DNA]</scope>
    <source>
        <strain evidence="10">AATW-2023a</strain>
        <tissue evidence="10">Whole specimen</tissue>
    </source>
</reference>
<dbReference type="PANTHER" id="PTHR10188:SF43">
    <property type="entry name" value="ASPARAGINASE (EUROFUNG)"/>
    <property type="match status" value="1"/>
</dbReference>
<dbReference type="Gene3D" id="3.60.20.30">
    <property type="entry name" value="(Glycosyl)asparaginase"/>
    <property type="match status" value="1"/>
</dbReference>
<comment type="catalytic activity">
    <reaction evidence="6">
        <text>L-asparagine + H2O = L-aspartate + NH4(+)</text>
        <dbReference type="Rhea" id="RHEA:21016"/>
        <dbReference type="ChEBI" id="CHEBI:15377"/>
        <dbReference type="ChEBI" id="CHEBI:28938"/>
        <dbReference type="ChEBI" id="CHEBI:29991"/>
        <dbReference type="ChEBI" id="CHEBI:58048"/>
        <dbReference type="EC" id="3.5.1.1"/>
    </reaction>
</comment>
<dbReference type="Proteomes" id="UP001347796">
    <property type="component" value="Unassembled WGS sequence"/>
</dbReference>
<dbReference type="InterPro" id="IPR029055">
    <property type="entry name" value="Ntn_hydrolases_N"/>
</dbReference>
<keyword evidence="3" id="KW-0645">Protease</keyword>
<dbReference type="EMBL" id="JAZGQO010000007">
    <property type="protein sequence ID" value="KAK6183047.1"/>
    <property type="molecule type" value="Genomic_DNA"/>
</dbReference>
<evidence type="ECO:0008006" key="12">
    <source>
        <dbReference type="Google" id="ProtNLM"/>
    </source>
</evidence>
<feature type="active site" description="Nucleophile" evidence="7">
    <location>
        <position position="180"/>
    </location>
</feature>
<dbReference type="GO" id="GO:0033345">
    <property type="term" value="P:L-asparagine catabolic process via L-aspartate"/>
    <property type="evidence" value="ECO:0007669"/>
    <property type="project" value="TreeGrafter"/>
</dbReference>
<dbReference type="InterPro" id="IPR033844">
    <property type="entry name" value="ASRGL1_meta"/>
</dbReference>
<evidence type="ECO:0000256" key="6">
    <source>
        <dbReference type="ARBA" id="ARBA00049366"/>
    </source>
</evidence>
<evidence type="ECO:0000256" key="9">
    <source>
        <dbReference type="PIRSR" id="PIRSR600246-3"/>
    </source>
</evidence>
<dbReference type="GO" id="GO:0006508">
    <property type="term" value="P:proteolysis"/>
    <property type="evidence" value="ECO:0007669"/>
    <property type="project" value="UniProtKB-KW"/>
</dbReference>
<sequence>MIKPVIMVHGGAWSIPDNMVDANKEGVKAAVLAGYKILCMGGSAIDAVEAAIVALEDNPCFDAGNGSVLTADGKVEMDSMIMDGSNLRAGSVGCVNSIANPIKLSRMVMEKTDHVLLVGEGANKFAGEMGVPHVSIDSLISDYAKEEWERFSKSEYRSAVNTMFKKRDVKEELVNSGHDTVGAVAVDAQGNVACGTSTGGITAKRPGRVGDTPLVGCGGYADNATGGVSTTGHGEGIIKVCLAKHITFLMDQGLTAQEASVKAVENMYKRVGSSGGVIVVSKDGDIGQYFTTDRMARAWVKDDQVYYGVDIHDITSCSVDGLNHKIV</sequence>
<protein>
    <recommendedName>
        <fullName evidence="12">Asparaginase</fullName>
    </recommendedName>
</protein>
<dbReference type="FunFam" id="3.60.20.30:FF:000001">
    <property type="entry name" value="Isoaspartyl peptidase/L-asparaginase"/>
    <property type="match status" value="1"/>
</dbReference>
<dbReference type="PANTHER" id="PTHR10188">
    <property type="entry name" value="L-ASPARAGINASE"/>
    <property type="match status" value="1"/>
</dbReference>
<dbReference type="GO" id="GO:0005737">
    <property type="term" value="C:cytoplasm"/>
    <property type="evidence" value="ECO:0007669"/>
    <property type="project" value="TreeGrafter"/>
</dbReference>
<evidence type="ECO:0000313" key="10">
    <source>
        <dbReference type="EMBL" id="KAK6183047.1"/>
    </source>
</evidence>
<comment type="catalytic activity">
    <reaction evidence="1">
        <text>Cleavage of a beta-linked Asp residue from the N-terminus of a polypeptide.</text>
        <dbReference type="EC" id="3.4.19.5"/>
    </reaction>
</comment>
<keyword evidence="5" id="KW-0068">Autocatalytic cleavage</keyword>
<evidence type="ECO:0000256" key="4">
    <source>
        <dbReference type="ARBA" id="ARBA00022801"/>
    </source>
</evidence>
<dbReference type="SUPFAM" id="SSF56235">
    <property type="entry name" value="N-terminal nucleophile aminohydrolases (Ntn hydrolases)"/>
    <property type="match status" value="1"/>
</dbReference>
<gene>
    <name evidence="10" type="ORF">SNE40_010599</name>
</gene>
<evidence type="ECO:0000256" key="2">
    <source>
        <dbReference type="ARBA" id="ARBA00010872"/>
    </source>
</evidence>
<dbReference type="Pfam" id="PF01112">
    <property type="entry name" value="Asparaginase_2"/>
    <property type="match status" value="1"/>
</dbReference>
<dbReference type="GO" id="GO:0008798">
    <property type="term" value="F:beta-aspartyl-peptidase activity"/>
    <property type="evidence" value="ECO:0007669"/>
    <property type="project" value="UniProtKB-EC"/>
</dbReference>
<comment type="caution">
    <text evidence="10">The sequence shown here is derived from an EMBL/GenBank/DDBJ whole genome shotgun (WGS) entry which is preliminary data.</text>
</comment>
<evidence type="ECO:0000256" key="8">
    <source>
        <dbReference type="PIRSR" id="PIRSR600246-2"/>
    </source>
</evidence>
<feature type="site" description="Cleavage; by autolysis" evidence="9">
    <location>
        <begin position="179"/>
        <end position="180"/>
    </location>
</feature>
<comment type="similarity">
    <text evidence="2">Belongs to the Ntn-hydrolase family.</text>
</comment>
<dbReference type="InterPro" id="IPR000246">
    <property type="entry name" value="Peptidase_T2"/>
</dbReference>
<feature type="binding site" evidence="8">
    <location>
        <begin position="208"/>
        <end position="211"/>
    </location>
    <ligand>
        <name>substrate</name>
    </ligand>
</feature>
<organism evidence="10 11">
    <name type="scientific">Patella caerulea</name>
    <name type="common">Rayed Mediterranean limpet</name>
    <dbReference type="NCBI Taxonomy" id="87958"/>
    <lineage>
        <taxon>Eukaryota</taxon>
        <taxon>Metazoa</taxon>
        <taxon>Spiralia</taxon>
        <taxon>Lophotrochozoa</taxon>
        <taxon>Mollusca</taxon>
        <taxon>Gastropoda</taxon>
        <taxon>Patellogastropoda</taxon>
        <taxon>Patelloidea</taxon>
        <taxon>Patellidae</taxon>
        <taxon>Patella</taxon>
    </lineage>
</organism>
<accession>A0AAN8JQT4</accession>